<keyword evidence="1 3" id="KW-0853">WD repeat</keyword>
<organism evidence="4 5">
    <name type="scientific">Penicillium daleae</name>
    <dbReference type="NCBI Taxonomy" id="63821"/>
    <lineage>
        <taxon>Eukaryota</taxon>
        <taxon>Fungi</taxon>
        <taxon>Dikarya</taxon>
        <taxon>Ascomycota</taxon>
        <taxon>Pezizomycotina</taxon>
        <taxon>Eurotiomycetes</taxon>
        <taxon>Eurotiomycetidae</taxon>
        <taxon>Eurotiales</taxon>
        <taxon>Aspergillaceae</taxon>
        <taxon>Penicillium</taxon>
    </lineage>
</organism>
<gene>
    <name evidence="4" type="ORF">N7458_006310</name>
</gene>
<sequence length="597" mass="66474">MFIPSESVTRSSHYVKPSWVVREPETSQQWDSCVFTFEVDDPVGSLAWSWDGKLASITRVEGRTQIWSPLTGQCTHDLMQVVPSSRKSGQVYRELAWSEAGMLALVSSDYRIEIWDPVSHRRVSCLEGHRDRIIRLVWLPDGKVASVSMDSTARIWDPIRGQCTLNLNLPETDLSFAAWSQEGSLAVGIWGQADGSTIQIWYPFTGRCLSAFDKDSPKTETIDWSAGPIEAVAWSADAKLAFGLWDGTVQIWDSSNDCDLLCLKGHKDMVSDLSWSRDGKLASGSYDLTIRIWDLATGQCTFVLDGHNLEITSIDWSQNGILASGSNDGTVRVWDTASYAASHDTNRPMNEVRSVYWSPVGDRLACMSADEMLKIWDVTGEREVVLEGHSNGLEHVAWSPDGRRLALWTSSGLTVTVCDPATGQIEVLQIQDFVIPSYPFWSMDGARLVCGWSTKGALYIWDLTPGQPTNTLVAKPGSLRYEKTNARLPILHTDVGSFDFGQSLSLPKNPNHPKSDKYTGESTKYAGGFDLSSTWITWRDHKFLWLPPEYRPNDSTSGLVSDMVISNDIAKFAISCSRGRFWTIAIAYKCLLSAFDC</sequence>
<dbReference type="Gene3D" id="2.130.10.10">
    <property type="entry name" value="YVTN repeat-like/Quinoprotein amine dehydrogenase"/>
    <property type="match status" value="2"/>
</dbReference>
<dbReference type="PROSITE" id="PS50082">
    <property type="entry name" value="WD_REPEATS_2"/>
    <property type="match status" value="4"/>
</dbReference>
<dbReference type="EMBL" id="JAPVEA010000006">
    <property type="protein sequence ID" value="KAJ5449861.1"/>
    <property type="molecule type" value="Genomic_DNA"/>
</dbReference>
<dbReference type="InterPro" id="IPR036322">
    <property type="entry name" value="WD40_repeat_dom_sf"/>
</dbReference>
<feature type="repeat" description="WD" evidence="3">
    <location>
        <begin position="263"/>
        <end position="303"/>
    </location>
</feature>
<dbReference type="AlphaFoldDB" id="A0AAD6G2U3"/>
<dbReference type="PROSITE" id="PS50294">
    <property type="entry name" value="WD_REPEATS_REGION"/>
    <property type="match status" value="3"/>
</dbReference>
<dbReference type="SMART" id="SM00320">
    <property type="entry name" value="WD40"/>
    <property type="match status" value="8"/>
</dbReference>
<dbReference type="InterPro" id="IPR020472">
    <property type="entry name" value="WD40_PAC1"/>
</dbReference>
<evidence type="ECO:0000256" key="1">
    <source>
        <dbReference type="ARBA" id="ARBA00022574"/>
    </source>
</evidence>
<keyword evidence="2" id="KW-0677">Repeat</keyword>
<protein>
    <recommendedName>
        <fullName evidence="6">Anaphase-promoting complex subunit 4 WD40 domain-containing protein</fullName>
    </recommendedName>
</protein>
<feature type="repeat" description="WD" evidence="3">
    <location>
        <begin position="126"/>
        <end position="157"/>
    </location>
</feature>
<evidence type="ECO:0000256" key="2">
    <source>
        <dbReference type="ARBA" id="ARBA00022737"/>
    </source>
</evidence>
<dbReference type="GeneID" id="81599935"/>
<dbReference type="Pfam" id="PF00400">
    <property type="entry name" value="WD40"/>
    <property type="match status" value="6"/>
</dbReference>
<feature type="repeat" description="WD" evidence="3">
    <location>
        <begin position="304"/>
        <end position="344"/>
    </location>
</feature>
<dbReference type="SUPFAM" id="SSF50978">
    <property type="entry name" value="WD40 repeat-like"/>
    <property type="match status" value="2"/>
</dbReference>
<dbReference type="RefSeq" id="XP_056765396.1">
    <property type="nucleotide sequence ID" value="XM_056909692.1"/>
</dbReference>
<evidence type="ECO:0000313" key="4">
    <source>
        <dbReference type="EMBL" id="KAJ5449861.1"/>
    </source>
</evidence>
<reference evidence="4" key="2">
    <citation type="journal article" date="2023" name="IMA Fungus">
        <title>Comparative genomic study of the Penicillium genus elucidates a diverse pangenome and 15 lateral gene transfer events.</title>
        <authorList>
            <person name="Petersen C."/>
            <person name="Sorensen T."/>
            <person name="Nielsen M.R."/>
            <person name="Sondergaard T.E."/>
            <person name="Sorensen J.L."/>
            <person name="Fitzpatrick D.A."/>
            <person name="Frisvad J.C."/>
            <person name="Nielsen K.L."/>
        </authorList>
    </citation>
    <scope>NUCLEOTIDE SEQUENCE</scope>
    <source>
        <strain evidence="4">IBT 16125</strain>
    </source>
</reference>
<feature type="repeat" description="WD" evidence="3">
    <location>
        <begin position="345"/>
        <end position="386"/>
    </location>
</feature>
<dbReference type="PANTHER" id="PTHR19879">
    <property type="entry name" value="TRANSCRIPTION INITIATION FACTOR TFIID"/>
    <property type="match status" value="1"/>
</dbReference>
<dbReference type="InterPro" id="IPR019775">
    <property type="entry name" value="WD40_repeat_CS"/>
</dbReference>
<keyword evidence="5" id="KW-1185">Reference proteome</keyword>
<evidence type="ECO:0008006" key="6">
    <source>
        <dbReference type="Google" id="ProtNLM"/>
    </source>
</evidence>
<name>A0AAD6G2U3_9EURO</name>
<dbReference type="Proteomes" id="UP001213681">
    <property type="component" value="Unassembled WGS sequence"/>
</dbReference>
<proteinExistence type="predicted"/>
<dbReference type="PRINTS" id="PR00320">
    <property type="entry name" value="GPROTEINBRPT"/>
</dbReference>
<reference evidence="4" key="1">
    <citation type="submission" date="2022-12" db="EMBL/GenBank/DDBJ databases">
        <authorList>
            <person name="Petersen C."/>
        </authorList>
    </citation>
    <scope>NUCLEOTIDE SEQUENCE</scope>
    <source>
        <strain evidence="4">IBT 16125</strain>
    </source>
</reference>
<dbReference type="CDD" id="cd00200">
    <property type="entry name" value="WD40"/>
    <property type="match status" value="2"/>
</dbReference>
<dbReference type="PANTHER" id="PTHR19879:SF9">
    <property type="entry name" value="TRANSCRIPTION INITIATION FACTOR TFIID SUBUNIT 5"/>
    <property type="match status" value="1"/>
</dbReference>
<dbReference type="InterPro" id="IPR001680">
    <property type="entry name" value="WD40_rpt"/>
</dbReference>
<evidence type="ECO:0000256" key="3">
    <source>
        <dbReference type="PROSITE-ProRule" id="PRU00221"/>
    </source>
</evidence>
<evidence type="ECO:0000313" key="5">
    <source>
        <dbReference type="Proteomes" id="UP001213681"/>
    </source>
</evidence>
<accession>A0AAD6G2U3</accession>
<dbReference type="PROSITE" id="PS00678">
    <property type="entry name" value="WD_REPEATS_1"/>
    <property type="match status" value="1"/>
</dbReference>
<dbReference type="InterPro" id="IPR015943">
    <property type="entry name" value="WD40/YVTN_repeat-like_dom_sf"/>
</dbReference>
<comment type="caution">
    <text evidence="4">The sequence shown here is derived from an EMBL/GenBank/DDBJ whole genome shotgun (WGS) entry which is preliminary data.</text>
</comment>